<evidence type="ECO:0000313" key="1">
    <source>
        <dbReference type="EMBL" id="KAF9654238.1"/>
    </source>
</evidence>
<accession>A0ACB6ZXN0</accession>
<reference evidence="1" key="1">
    <citation type="submission" date="2019-10" db="EMBL/GenBank/DDBJ databases">
        <authorList>
            <consortium name="DOE Joint Genome Institute"/>
            <person name="Kuo A."/>
            <person name="Miyauchi S."/>
            <person name="Kiss E."/>
            <person name="Drula E."/>
            <person name="Kohler A."/>
            <person name="Sanchez-Garcia M."/>
            <person name="Andreopoulos B."/>
            <person name="Barry K.W."/>
            <person name="Bonito G."/>
            <person name="Buee M."/>
            <person name="Carver A."/>
            <person name="Chen C."/>
            <person name="Cichocki N."/>
            <person name="Clum A."/>
            <person name="Culley D."/>
            <person name="Crous P.W."/>
            <person name="Fauchery L."/>
            <person name="Girlanda M."/>
            <person name="Hayes R."/>
            <person name="Keri Z."/>
            <person name="Labutti K."/>
            <person name="Lipzen A."/>
            <person name="Lombard V."/>
            <person name="Magnuson J."/>
            <person name="Maillard F."/>
            <person name="Morin E."/>
            <person name="Murat C."/>
            <person name="Nolan M."/>
            <person name="Ohm R."/>
            <person name="Pangilinan J."/>
            <person name="Pereira M."/>
            <person name="Perotto S."/>
            <person name="Peter M."/>
            <person name="Riley R."/>
            <person name="Sitrit Y."/>
            <person name="Stielow B."/>
            <person name="Szollosi G."/>
            <person name="Zifcakova L."/>
            <person name="Stursova M."/>
            <person name="Spatafora J.W."/>
            <person name="Tedersoo L."/>
            <person name="Vaario L.-M."/>
            <person name="Yamada A."/>
            <person name="Yan M."/>
            <person name="Wang P."/>
            <person name="Xu J."/>
            <person name="Bruns T."/>
            <person name="Baldrian P."/>
            <person name="Vilgalys R."/>
            <person name="Henrissat B."/>
            <person name="Grigoriev I.V."/>
            <person name="Hibbett D."/>
            <person name="Nagy L.G."/>
            <person name="Martin F.M."/>
        </authorList>
    </citation>
    <scope>NUCLEOTIDE SEQUENCE</scope>
    <source>
        <strain evidence="1">P2</strain>
    </source>
</reference>
<reference evidence="1" key="2">
    <citation type="journal article" date="2020" name="Nat. Commun.">
        <title>Large-scale genome sequencing of mycorrhizal fungi provides insights into the early evolution of symbiotic traits.</title>
        <authorList>
            <person name="Miyauchi S."/>
            <person name="Kiss E."/>
            <person name="Kuo A."/>
            <person name="Drula E."/>
            <person name="Kohler A."/>
            <person name="Sanchez-Garcia M."/>
            <person name="Morin E."/>
            <person name="Andreopoulos B."/>
            <person name="Barry K.W."/>
            <person name="Bonito G."/>
            <person name="Buee M."/>
            <person name="Carver A."/>
            <person name="Chen C."/>
            <person name="Cichocki N."/>
            <person name="Clum A."/>
            <person name="Culley D."/>
            <person name="Crous P.W."/>
            <person name="Fauchery L."/>
            <person name="Girlanda M."/>
            <person name="Hayes R.D."/>
            <person name="Keri Z."/>
            <person name="LaButti K."/>
            <person name="Lipzen A."/>
            <person name="Lombard V."/>
            <person name="Magnuson J."/>
            <person name="Maillard F."/>
            <person name="Murat C."/>
            <person name="Nolan M."/>
            <person name="Ohm R.A."/>
            <person name="Pangilinan J."/>
            <person name="Pereira M.F."/>
            <person name="Perotto S."/>
            <person name="Peter M."/>
            <person name="Pfister S."/>
            <person name="Riley R."/>
            <person name="Sitrit Y."/>
            <person name="Stielow J.B."/>
            <person name="Szollosi G."/>
            <person name="Zifcakova L."/>
            <person name="Stursova M."/>
            <person name="Spatafora J.W."/>
            <person name="Tedersoo L."/>
            <person name="Vaario L.M."/>
            <person name="Yamada A."/>
            <person name="Yan M."/>
            <person name="Wang P."/>
            <person name="Xu J."/>
            <person name="Bruns T."/>
            <person name="Baldrian P."/>
            <person name="Vilgalys R."/>
            <person name="Dunand C."/>
            <person name="Henrissat B."/>
            <person name="Grigoriev I.V."/>
            <person name="Hibbett D."/>
            <person name="Nagy L.G."/>
            <person name="Martin F.M."/>
        </authorList>
    </citation>
    <scope>NUCLEOTIDE SEQUENCE</scope>
    <source>
        <strain evidence="1">P2</strain>
    </source>
</reference>
<evidence type="ECO:0000313" key="2">
    <source>
        <dbReference type="Proteomes" id="UP000886501"/>
    </source>
</evidence>
<protein>
    <submittedName>
        <fullName evidence="1">Rgp1-domain-containing protein</fullName>
    </submittedName>
</protein>
<dbReference type="Proteomes" id="UP000886501">
    <property type="component" value="Unassembled WGS sequence"/>
</dbReference>
<keyword evidence="2" id="KW-1185">Reference proteome</keyword>
<comment type="caution">
    <text evidence="1">The sequence shown here is derived from an EMBL/GenBank/DDBJ whole genome shotgun (WGS) entry which is preliminary data.</text>
</comment>
<dbReference type="EMBL" id="MU117961">
    <property type="protein sequence ID" value="KAF9654238.1"/>
    <property type="molecule type" value="Genomic_DNA"/>
</dbReference>
<gene>
    <name evidence="1" type="ORF">BDM02DRAFT_3133853</name>
</gene>
<sequence length="923" mass="99228">MFHDADSPIRVVVTPSQSSCFAGEMMSITITFTNTNTAQQSFSRAVPQTHKRSAHSISSVPLAQPPTSPRSPRTALPVIVTRKLGESDTIERKGLIGRPDGNSRRMRTSNRSLSLDMTFKGNGEVSPQQETSPSPSKTPIHVQRALGTTTTPTSPRISSPLARSASLPISSKHPHARKQSVLDGQLPLPQDTSVPTTPSNLSFSLSLDPISEGSPGSGPPTSWPTSTPPVTGTAPSFGPQIRQMDSRANNHSLRRPPQRASTSDDLGRGPPPPVRGPQLPPLPKTASAAETTFNTSTHPLNDRETILYSYVQFVGSLVITPVAGSADTTQENGLNSLRSSLLKRSIIGGGSMDIAAMLDPSKRRMTPVTRSRSHNRTSSFSSGLFSLLSAPTSLLGSLSAAPAMTSSVSQQWSPSHRPSSSLSLPASRSAPTLSTSSMTTTFNGGLGLHKDLSEEFYDPEVPLPTYEVQPTLLAVDVSLGPGESRSYTYSLSLPKNLPPTFKGRTFRFSYEFTIGVCRAGASPGSGSANHSRVMKIPVRVYNHVNVMDPPSPYDLLWPVQYARSPHQIAKPAIVEGPQTSKSPFQPKPPSRETQFTEAQNHAHLIPASKTEGSMSSVREYAKFLLATSPSLDSNDLDVDAAREREAGGLTGCREAVEILTRNPKKLSFDVNKGGVKVAVLTFTKSAYRLGETVICIVDVNERLGRSRVLKLSAMLESHETLPVSLANRSNARLLRRTHAEHHSSLVSSTLRATFALDIPPDASPAFQIEVKGEPGYLEPPIPVGPGGLEWKVRLCLLVAVASNQSQKDVNDVRLKTLIRDGPNGEWGISWRGAPSIAPLEQINDATTVGTPNGLRSWASYLASPFTGSGSERYYDGDGLGEGDSREAEEEWSTVKVETVECEVPIKVWPGNTAFKASDVVFNV</sequence>
<proteinExistence type="predicted"/>
<organism evidence="1 2">
    <name type="scientific">Thelephora ganbajun</name>
    <name type="common">Ganba fungus</name>
    <dbReference type="NCBI Taxonomy" id="370292"/>
    <lineage>
        <taxon>Eukaryota</taxon>
        <taxon>Fungi</taxon>
        <taxon>Dikarya</taxon>
        <taxon>Basidiomycota</taxon>
        <taxon>Agaricomycotina</taxon>
        <taxon>Agaricomycetes</taxon>
        <taxon>Thelephorales</taxon>
        <taxon>Thelephoraceae</taxon>
        <taxon>Thelephora</taxon>
    </lineage>
</organism>
<name>A0ACB6ZXN0_THEGA</name>